<dbReference type="RefSeq" id="WP_052385764.1">
    <property type="nucleotide sequence ID" value="NZ_AVCH01000151.1"/>
</dbReference>
<dbReference type="STRING" id="1384054.N790_06380"/>
<keyword evidence="4 6" id="KW-0472">Membrane</keyword>
<gene>
    <name evidence="7" type="ORF">N790_06380</name>
</gene>
<proteinExistence type="predicted"/>
<evidence type="ECO:0008006" key="9">
    <source>
        <dbReference type="Google" id="ProtNLM"/>
    </source>
</evidence>
<keyword evidence="8" id="KW-1185">Reference proteome</keyword>
<evidence type="ECO:0000256" key="2">
    <source>
        <dbReference type="ARBA" id="ARBA00022692"/>
    </source>
</evidence>
<evidence type="ECO:0000256" key="6">
    <source>
        <dbReference type="SAM" id="Phobius"/>
    </source>
</evidence>
<organism evidence="7 8">
    <name type="scientific">Arenimonas malthae CC-JY-1</name>
    <dbReference type="NCBI Taxonomy" id="1384054"/>
    <lineage>
        <taxon>Bacteria</taxon>
        <taxon>Pseudomonadati</taxon>
        <taxon>Pseudomonadota</taxon>
        <taxon>Gammaproteobacteria</taxon>
        <taxon>Lysobacterales</taxon>
        <taxon>Lysobacteraceae</taxon>
        <taxon>Arenimonas</taxon>
    </lineage>
</organism>
<dbReference type="Proteomes" id="UP000029392">
    <property type="component" value="Unassembled WGS sequence"/>
</dbReference>
<feature type="transmembrane region" description="Helical" evidence="6">
    <location>
        <begin position="106"/>
        <end position="126"/>
    </location>
</feature>
<evidence type="ECO:0000256" key="3">
    <source>
        <dbReference type="ARBA" id="ARBA00022989"/>
    </source>
</evidence>
<feature type="transmembrane region" description="Helical" evidence="6">
    <location>
        <begin position="32"/>
        <end position="51"/>
    </location>
</feature>
<feature type="compositionally biased region" description="Pro residues" evidence="5">
    <location>
        <begin position="164"/>
        <end position="176"/>
    </location>
</feature>
<keyword evidence="3 6" id="KW-1133">Transmembrane helix</keyword>
<dbReference type="EMBL" id="AVCH01000151">
    <property type="protein sequence ID" value="KFN48443.1"/>
    <property type="molecule type" value="Genomic_DNA"/>
</dbReference>
<dbReference type="Pfam" id="PF02674">
    <property type="entry name" value="Colicin_V"/>
    <property type="match status" value="1"/>
</dbReference>
<accession>A0A091B761</accession>
<dbReference type="PANTHER" id="PTHR36926">
    <property type="entry name" value="COLICIN V PRODUCTION PROTEIN"/>
    <property type="match status" value="1"/>
</dbReference>
<feature type="transmembrane region" description="Helical" evidence="6">
    <location>
        <begin position="7"/>
        <end position="26"/>
    </location>
</feature>
<dbReference type="GO" id="GO:0016020">
    <property type="term" value="C:membrane"/>
    <property type="evidence" value="ECO:0007669"/>
    <property type="project" value="UniProtKB-SubCell"/>
</dbReference>
<dbReference type="InterPro" id="IPR003825">
    <property type="entry name" value="Colicin-V_CvpA"/>
</dbReference>
<name>A0A091B761_9GAMM</name>
<protein>
    <recommendedName>
        <fullName evidence="9">Colicin V production protein</fullName>
    </recommendedName>
</protein>
<dbReference type="AlphaFoldDB" id="A0A091B761"/>
<keyword evidence="2 6" id="KW-0812">Transmembrane</keyword>
<sequence length="188" mass="19417">MLNWADYALLLVLAVSMGIGLWRGFVVEVLSLTVWVAAFWLSVAFGADVAARFTGVEAASARLFLGYAGVFLGVLIVGGLVTWAIGKVIANTGLSATDRVLGLGFGLARGLVLACVAVLLLGFTPLPKDAWWSQSRLLPGVQRGAEWMAGFLPPAAAAELDFQPAPPVPASPPAGAPPEAAATTVSET</sequence>
<reference evidence="7 8" key="1">
    <citation type="submission" date="2013-09" db="EMBL/GenBank/DDBJ databases">
        <title>Genome sequencing of Arenimonas malthae.</title>
        <authorList>
            <person name="Chen F."/>
            <person name="Wang G."/>
        </authorList>
    </citation>
    <scope>NUCLEOTIDE SEQUENCE [LARGE SCALE GENOMIC DNA]</scope>
    <source>
        <strain evidence="7 8">CC-JY-1</strain>
    </source>
</reference>
<feature type="transmembrane region" description="Helical" evidence="6">
    <location>
        <begin position="63"/>
        <end position="86"/>
    </location>
</feature>
<evidence type="ECO:0000313" key="8">
    <source>
        <dbReference type="Proteomes" id="UP000029392"/>
    </source>
</evidence>
<comment type="subcellular location">
    <subcellularLocation>
        <location evidence="1">Membrane</location>
        <topology evidence="1">Multi-pass membrane protein</topology>
    </subcellularLocation>
</comment>
<dbReference type="InterPro" id="IPR052719">
    <property type="entry name" value="CvpA-like"/>
</dbReference>
<comment type="caution">
    <text evidence="7">The sequence shown here is derived from an EMBL/GenBank/DDBJ whole genome shotgun (WGS) entry which is preliminary data.</text>
</comment>
<dbReference type="PANTHER" id="PTHR36926:SF1">
    <property type="entry name" value="COLICIN V PRODUCTION PROTEIN"/>
    <property type="match status" value="1"/>
</dbReference>
<dbReference type="GO" id="GO:0009403">
    <property type="term" value="P:toxin biosynthetic process"/>
    <property type="evidence" value="ECO:0007669"/>
    <property type="project" value="InterPro"/>
</dbReference>
<evidence type="ECO:0000256" key="1">
    <source>
        <dbReference type="ARBA" id="ARBA00004141"/>
    </source>
</evidence>
<dbReference type="OrthoDB" id="9810601at2"/>
<feature type="region of interest" description="Disordered" evidence="5">
    <location>
        <begin position="162"/>
        <end position="188"/>
    </location>
</feature>
<evidence type="ECO:0000313" key="7">
    <source>
        <dbReference type="EMBL" id="KFN48443.1"/>
    </source>
</evidence>
<evidence type="ECO:0000256" key="5">
    <source>
        <dbReference type="SAM" id="MobiDB-lite"/>
    </source>
</evidence>
<evidence type="ECO:0000256" key="4">
    <source>
        <dbReference type="ARBA" id="ARBA00023136"/>
    </source>
</evidence>
<dbReference type="eggNOG" id="COG1286">
    <property type="taxonomic scope" value="Bacteria"/>
</dbReference>
<dbReference type="PATRIC" id="fig|1384054.3.peg.1290"/>